<proteinExistence type="predicted"/>
<name>A0A0J6YJZ5_COCIT</name>
<dbReference type="EMBL" id="DS028097">
    <property type="protein sequence ID" value="KMP07975.1"/>
    <property type="molecule type" value="Genomic_DNA"/>
</dbReference>
<accession>A0A0J6YJZ5</accession>
<reference evidence="2" key="1">
    <citation type="journal article" date="2010" name="Genome Res.">
        <title>Population genomic sequencing of Coccidioides fungi reveals recent hybridization and transposon control.</title>
        <authorList>
            <person name="Neafsey D.E."/>
            <person name="Barker B.M."/>
            <person name="Sharpton T.J."/>
            <person name="Stajich J.E."/>
            <person name="Park D.J."/>
            <person name="Whiston E."/>
            <person name="Hung C.-Y."/>
            <person name="McMahan C."/>
            <person name="White J."/>
            <person name="Sykes S."/>
            <person name="Heiman D."/>
            <person name="Young S."/>
            <person name="Zeng Q."/>
            <person name="Abouelleil A."/>
            <person name="Aftuck L."/>
            <person name="Bessette D."/>
            <person name="Brown A."/>
            <person name="FitzGerald M."/>
            <person name="Lui A."/>
            <person name="Macdonald J.P."/>
            <person name="Priest M."/>
            <person name="Orbach M.J."/>
            <person name="Galgiani J.N."/>
            <person name="Kirkland T.N."/>
            <person name="Cole G.T."/>
            <person name="Birren B.W."/>
            <person name="Henn M.R."/>
            <person name="Taylor J.W."/>
            <person name="Rounsley S.D."/>
        </authorList>
    </citation>
    <scope>NUCLEOTIDE SEQUENCE [LARGE SCALE GENOMIC DNA]</scope>
    <source>
        <strain evidence="2">RMSCC 2394</strain>
    </source>
</reference>
<evidence type="ECO:0000313" key="1">
    <source>
        <dbReference type="EMBL" id="KMP07975.1"/>
    </source>
</evidence>
<dbReference type="AlphaFoldDB" id="A0A0J6YJZ5"/>
<evidence type="ECO:0000313" key="2">
    <source>
        <dbReference type="Proteomes" id="UP000054565"/>
    </source>
</evidence>
<gene>
    <name evidence="1" type="ORF">CIRG_07656</name>
</gene>
<protein>
    <submittedName>
        <fullName evidence="1">Uncharacterized protein</fullName>
    </submittedName>
</protein>
<dbReference type="Proteomes" id="UP000054565">
    <property type="component" value="Unassembled WGS sequence"/>
</dbReference>
<organism evidence="1 2">
    <name type="scientific">Coccidioides immitis RMSCC 2394</name>
    <dbReference type="NCBI Taxonomy" id="404692"/>
    <lineage>
        <taxon>Eukaryota</taxon>
        <taxon>Fungi</taxon>
        <taxon>Dikarya</taxon>
        <taxon>Ascomycota</taxon>
        <taxon>Pezizomycotina</taxon>
        <taxon>Eurotiomycetes</taxon>
        <taxon>Eurotiomycetidae</taxon>
        <taxon>Onygenales</taxon>
        <taxon>Onygenaceae</taxon>
        <taxon>Coccidioides</taxon>
    </lineage>
</organism>
<sequence>MGDAREYIALAGAPNTGAPEQSWAFLQKQNIMGCVNILCPPNIIMAVQNHATQQPELSINASKQDKLASTAPILRISHLVNQHTLSNVQTIKMRDTVSIELAANYISDESLHMFS</sequence>